<evidence type="ECO:0000313" key="4">
    <source>
        <dbReference type="Proteomes" id="UP000530660"/>
    </source>
</evidence>
<accession>A0A7J7IHW8</accession>
<dbReference type="InterPro" id="IPR029063">
    <property type="entry name" value="SAM-dependent_MTases_sf"/>
</dbReference>
<dbReference type="GO" id="GO:0008168">
    <property type="term" value="F:methyltransferase activity"/>
    <property type="evidence" value="ECO:0007669"/>
    <property type="project" value="UniProtKB-KW"/>
</dbReference>
<dbReference type="SUPFAM" id="SSF53335">
    <property type="entry name" value="S-adenosyl-L-methionine-dependent methyltransferases"/>
    <property type="match status" value="1"/>
</dbReference>
<dbReference type="Proteomes" id="UP000530660">
    <property type="component" value="Unassembled WGS sequence"/>
</dbReference>
<keyword evidence="4" id="KW-1185">Reference proteome</keyword>
<name>A0A7J7IHW8_9RHOD</name>
<dbReference type="PANTHER" id="PTHR43542:SF1">
    <property type="entry name" value="METHYLTRANSFERASE"/>
    <property type="match status" value="1"/>
</dbReference>
<dbReference type="EMBL" id="VWRR01000009">
    <property type="protein sequence ID" value="KAF6002693.1"/>
    <property type="molecule type" value="Genomic_DNA"/>
</dbReference>
<keyword evidence="1" id="KW-0489">Methyltransferase</keyword>
<dbReference type="InterPro" id="IPR004398">
    <property type="entry name" value="RNA_MeTrfase_RsmD"/>
</dbReference>
<evidence type="ECO:0000313" key="3">
    <source>
        <dbReference type="EMBL" id="KAF6002693.1"/>
    </source>
</evidence>
<dbReference type="PIRSF" id="PIRSF004553">
    <property type="entry name" value="CHP00095"/>
    <property type="match status" value="1"/>
</dbReference>
<dbReference type="CDD" id="cd02440">
    <property type="entry name" value="AdoMet_MTases"/>
    <property type="match status" value="1"/>
</dbReference>
<gene>
    <name evidence="3" type="ORF">F1559_001834</name>
</gene>
<evidence type="ECO:0000256" key="2">
    <source>
        <dbReference type="ARBA" id="ARBA00022679"/>
    </source>
</evidence>
<protein>
    <submittedName>
        <fullName evidence="3">Uncharacterized protein</fullName>
    </submittedName>
</protein>
<sequence length="191" mass="21532">MAQVREAAFSMLRELQILPSRRPLRFLDLFCGAGTMGFEALSRGASEIVFVDRSPECCACVRRNLERLGVKADAAVVRETTVEAYLAAAPDGVLQVMALTPPYEEINYDELLKTVAQSAAVGERTVVMLEYPTELGSLPPVIENRLVGMRNRRYGRTVLGMYACQPDADWDIRTEEFSDMFIRQRRNYMPN</sequence>
<dbReference type="Gene3D" id="3.40.50.150">
    <property type="entry name" value="Vaccinia Virus protein VP39"/>
    <property type="match status" value="1"/>
</dbReference>
<keyword evidence="2" id="KW-0808">Transferase</keyword>
<proteinExistence type="predicted"/>
<comment type="caution">
    <text evidence="3">The sequence shown here is derived from an EMBL/GenBank/DDBJ whole genome shotgun (WGS) entry which is preliminary data.</text>
</comment>
<evidence type="ECO:0000256" key="1">
    <source>
        <dbReference type="ARBA" id="ARBA00022603"/>
    </source>
</evidence>
<reference evidence="3 4" key="1">
    <citation type="journal article" date="2020" name="J. Phycol.">
        <title>Comparative genome analysis reveals Cyanidiococcus gen. nov., a new extremophilic red algal genus sister to Cyanidioschyzon (Cyanidioschyzonaceae, Rhodophyta).</title>
        <authorList>
            <person name="Liu S.-L."/>
            <person name="Chiang Y.-R."/>
            <person name="Yoon H.S."/>
            <person name="Fu H.-Y."/>
        </authorList>
    </citation>
    <scope>NUCLEOTIDE SEQUENCE [LARGE SCALE GENOMIC DNA]</scope>
    <source>
        <strain evidence="3 4">THAL066</strain>
    </source>
</reference>
<dbReference type="PANTHER" id="PTHR43542">
    <property type="entry name" value="METHYLTRANSFERASE"/>
    <property type="match status" value="1"/>
</dbReference>
<dbReference type="AlphaFoldDB" id="A0A7J7IHW8"/>
<dbReference type="OrthoDB" id="3548at2759"/>
<organism evidence="3 4">
    <name type="scientific">Cyanidiococcus yangmingshanensis</name>
    <dbReference type="NCBI Taxonomy" id="2690220"/>
    <lineage>
        <taxon>Eukaryota</taxon>
        <taxon>Rhodophyta</taxon>
        <taxon>Bangiophyceae</taxon>
        <taxon>Cyanidiales</taxon>
        <taxon>Cyanidiaceae</taxon>
        <taxon>Cyanidiococcus</taxon>
    </lineage>
</organism>
<dbReference type="GO" id="GO:0031167">
    <property type="term" value="P:rRNA methylation"/>
    <property type="evidence" value="ECO:0007669"/>
    <property type="project" value="InterPro"/>
</dbReference>
<dbReference type="Pfam" id="PF03602">
    <property type="entry name" value="Cons_hypoth95"/>
    <property type="match status" value="1"/>
</dbReference>